<accession>A0A9D9N6Y4</accession>
<dbReference type="InterPro" id="IPR036922">
    <property type="entry name" value="Rieske_2Fe-2S_sf"/>
</dbReference>
<reference evidence="6" key="2">
    <citation type="journal article" date="2021" name="PeerJ">
        <title>Extensive microbial diversity within the chicken gut microbiome revealed by metagenomics and culture.</title>
        <authorList>
            <person name="Gilroy R."/>
            <person name="Ravi A."/>
            <person name="Getino M."/>
            <person name="Pursley I."/>
            <person name="Horton D.L."/>
            <person name="Alikhan N.F."/>
            <person name="Baker D."/>
            <person name="Gharbi K."/>
            <person name="Hall N."/>
            <person name="Watson M."/>
            <person name="Adriaenssens E.M."/>
            <person name="Foster-Nyarko E."/>
            <person name="Jarju S."/>
            <person name="Secka A."/>
            <person name="Antonio M."/>
            <person name="Oren A."/>
            <person name="Chaudhuri R.R."/>
            <person name="La Ragione R."/>
            <person name="Hildebrand F."/>
            <person name="Pallen M.J."/>
        </authorList>
    </citation>
    <scope>NUCLEOTIDE SEQUENCE</scope>
    <source>
        <strain evidence="6">E3-2379</strain>
    </source>
</reference>
<evidence type="ECO:0000313" key="7">
    <source>
        <dbReference type="Proteomes" id="UP000823618"/>
    </source>
</evidence>
<organism evidence="6 7">
    <name type="scientific">Candidatus Scybalomonas excrementavium</name>
    <dbReference type="NCBI Taxonomy" id="2840943"/>
    <lineage>
        <taxon>Bacteria</taxon>
        <taxon>Bacillati</taxon>
        <taxon>Bacillota</taxon>
        <taxon>Clostridia</taxon>
        <taxon>Lachnospirales</taxon>
        <taxon>Lachnospiraceae</taxon>
        <taxon>Lachnospiraceae incertae sedis</taxon>
        <taxon>Candidatus Scybalomonas</taxon>
    </lineage>
</organism>
<evidence type="ECO:0000259" key="5">
    <source>
        <dbReference type="PROSITE" id="PS51296"/>
    </source>
</evidence>
<keyword evidence="2" id="KW-0479">Metal-binding</keyword>
<dbReference type="GO" id="GO:0005737">
    <property type="term" value="C:cytoplasm"/>
    <property type="evidence" value="ECO:0007669"/>
    <property type="project" value="TreeGrafter"/>
</dbReference>
<dbReference type="InterPro" id="IPR036188">
    <property type="entry name" value="FAD/NAD-bd_sf"/>
</dbReference>
<dbReference type="PROSITE" id="PS51296">
    <property type="entry name" value="RIESKE"/>
    <property type="match status" value="1"/>
</dbReference>
<dbReference type="PANTHER" id="PTHR13847:SF274">
    <property type="entry name" value="RIESKE 2FE-2S IRON-SULFUR PROTEIN YHFW-RELATED"/>
    <property type="match status" value="1"/>
</dbReference>
<evidence type="ECO:0000256" key="2">
    <source>
        <dbReference type="ARBA" id="ARBA00022723"/>
    </source>
</evidence>
<gene>
    <name evidence="6" type="ORF">IAC13_01355</name>
</gene>
<protein>
    <submittedName>
        <fullName evidence="6">FAD-dependent oxidoreductase</fullName>
    </submittedName>
</protein>
<dbReference type="Proteomes" id="UP000823618">
    <property type="component" value="Unassembled WGS sequence"/>
</dbReference>
<keyword evidence="4" id="KW-0411">Iron-sulfur</keyword>
<evidence type="ECO:0000256" key="4">
    <source>
        <dbReference type="ARBA" id="ARBA00023014"/>
    </source>
</evidence>
<dbReference type="GO" id="GO:0046872">
    <property type="term" value="F:metal ion binding"/>
    <property type="evidence" value="ECO:0007669"/>
    <property type="project" value="UniProtKB-KW"/>
</dbReference>
<dbReference type="PANTHER" id="PTHR13847">
    <property type="entry name" value="SARCOSINE DEHYDROGENASE-RELATED"/>
    <property type="match status" value="1"/>
</dbReference>
<feature type="domain" description="Rieske" evidence="5">
    <location>
        <begin position="394"/>
        <end position="480"/>
    </location>
</feature>
<dbReference type="Gene3D" id="3.50.50.60">
    <property type="entry name" value="FAD/NAD(P)-binding domain"/>
    <property type="match status" value="1"/>
</dbReference>
<dbReference type="EMBL" id="JADIML010000038">
    <property type="protein sequence ID" value="MBO8462559.1"/>
    <property type="molecule type" value="Genomic_DNA"/>
</dbReference>
<comment type="caution">
    <text evidence="6">The sequence shown here is derived from an EMBL/GenBank/DDBJ whole genome shotgun (WGS) entry which is preliminary data.</text>
</comment>
<evidence type="ECO:0000313" key="6">
    <source>
        <dbReference type="EMBL" id="MBO8462559.1"/>
    </source>
</evidence>
<dbReference type="Pfam" id="PF00355">
    <property type="entry name" value="Rieske"/>
    <property type="match status" value="1"/>
</dbReference>
<evidence type="ECO:0000256" key="1">
    <source>
        <dbReference type="ARBA" id="ARBA00022714"/>
    </source>
</evidence>
<sequence length="480" mass="53873">MDTIWTTNCTIPRRESLQSHIQTEVAIIGAGLAGILIGYELQKSGKQVVLLEAKQIASGQTSHTTAKITSQHGFVYHHLIKHFGEELARQYAIANEKAITHYRLLIKQEQIDCDFEEKDSYIYSDDMELLQKEFEAVTKLGLPASFVPSTSLPIPAAGAIQFESQAQFHPLKFIKSISECLTIYENTLVLSVEDNLIKTEQGTVRANSIVFATHFPFINFPGMYFTRMHQERSYVLALKHAPKIEGMFLGKGANAYSLRNYKDFLLFGGENHRCGEHIKGGHFDALRQKAKEWFPNSVEISHWSAQDCISVDSVPYIGHYSSKTPNWYVATGFQKWGMTGSMVSALILKDLICGYENSYATIFSPNRFTPSDLLNITKEGGMAVKGLLKRTLQLPEHVIEDLPCGHGEIVLIADEKIGVYKDDNGTVYPVTIRCPHLGCQLEWNPDEKSWDCPCHGSRFDYHGNWISNPAQTNISISSLS</sequence>
<keyword evidence="3" id="KW-0408">Iron</keyword>
<dbReference type="GO" id="GO:0004497">
    <property type="term" value="F:monooxygenase activity"/>
    <property type="evidence" value="ECO:0007669"/>
    <property type="project" value="UniProtKB-ARBA"/>
</dbReference>
<dbReference type="GO" id="GO:0016705">
    <property type="term" value="F:oxidoreductase activity, acting on paired donors, with incorporation or reduction of molecular oxygen"/>
    <property type="evidence" value="ECO:0007669"/>
    <property type="project" value="UniProtKB-ARBA"/>
</dbReference>
<name>A0A9D9N6Y4_9FIRM</name>
<keyword evidence="1" id="KW-0001">2Fe-2S</keyword>
<dbReference type="SUPFAM" id="SSF50022">
    <property type="entry name" value="ISP domain"/>
    <property type="match status" value="1"/>
</dbReference>
<dbReference type="Pfam" id="PF01266">
    <property type="entry name" value="DAO"/>
    <property type="match status" value="1"/>
</dbReference>
<dbReference type="GO" id="GO:0051537">
    <property type="term" value="F:2 iron, 2 sulfur cluster binding"/>
    <property type="evidence" value="ECO:0007669"/>
    <property type="project" value="UniProtKB-KW"/>
</dbReference>
<dbReference type="Gene3D" id="2.102.10.10">
    <property type="entry name" value="Rieske [2Fe-2S] iron-sulphur domain"/>
    <property type="match status" value="1"/>
</dbReference>
<dbReference type="AlphaFoldDB" id="A0A9D9N6Y4"/>
<proteinExistence type="predicted"/>
<dbReference type="InterPro" id="IPR006076">
    <property type="entry name" value="FAD-dep_OxRdtase"/>
</dbReference>
<dbReference type="Gene3D" id="3.30.9.10">
    <property type="entry name" value="D-Amino Acid Oxidase, subunit A, domain 2"/>
    <property type="match status" value="1"/>
</dbReference>
<dbReference type="SUPFAM" id="SSF51905">
    <property type="entry name" value="FAD/NAD(P)-binding domain"/>
    <property type="match status" value="1"/>
</dbReference>
<evidence type="ECO:0000256" key="3">
    <source>
        <dbReference type="ARBA" id="ARBA00023004"/>
    </source>
</evidence>
<reference evidence="6" key="1">
    <citation type="submission" date="2020-10" db="EMBL/GenBank/DDBJ databases">
        <authorList>
            <person name="Gilroy R."/>
        </authorList>
    </citation>
    <scope>NUCLEOTIDE SEQUENCE</scope>
    <source>
        <strain evidence="6">E3-2379</strain>
    </source>
</reference>
<dbReference type="InterPro" id="IPR017941">
    <property type="entry name" value="Rieske_2Fe-2S"/>
</dbReference>